<dbReference type="Proteomes" id="UP000517916">
    <property type="component" value="Unassembled WGS sequence"/>
</dbReference>
<keyword evidence="5 11" id="KW-0812">Transmembrane</keyword>
<protein>
    <recommendedName>
        <fullName evidence="11 12">ATP synthase subunit a</fullName>
    </recommendedName>
    <alternativeName>
        <fullName evidence="11">ATP synthase F0 sector subunit a</fullName>
    </alternativeName>
    <alternativeName>
        <fullName evidence="11">F-ATPase subunit 6</fullName>
    </alternativeName>
</protein>
<evidence type="ECO:0000256" key="4">
    <source>
        <dbReference type="ARBA" id="ARBA00022547"/>
    </source>
</evidence>
<feature type="transmembrane region" description="Helical" evidence="11">
    <location>
        <begin position="90"/>
        <end position="113"/>
    </location>
</feature>
<dbReference type="InterPro" id="IPR035908">
    <property type="entry name" value="F0_ATP_A_sf"/>
</dbReference>
<dbReference type="RefSeq" id="WP_182837681.1">
    <property type="nucleotide sequence ID" value="NZ_BAAABQ010000009.1"/>
</dbReference>
<feature type="transmembrane region" description="Helical" evidence="11">
    <location>
        <begin position="161"/>
        <end position="180"/>
    </location>
</feature>
<organism evidence="13 14">
    <name type="scientific">Kutzneria viridogrisea</name>
    <dbReference type="NCBI Taxonomy" id="47990"/>
    <lineage>
        <taxon>Bacteria</taxon>
        <taxon>Bacillati</taxon>
        <taxon>Actinomycetota</taxon>
        <taxon>Actinomycetes</taxon>
        <taxon>Pseudonocardiales</taxon>
        <taxon>Pseudonocardiaceae</taxon>
        <taxon>Kutzneria</taxon>
    </lineage>
</organism>
<evidence type="ECO:0000313" key="13">
    <source>
        <dbReference type="EMBL" id="MBA8926248.1"/>
    </source>
</evidence>
<dbReference type="CDD" id="cd00310">
    <property type="entry name" value="ATP-synt_Fo_a_6"/>
    <property type="match status" value="1"/>
</dbReference>
<comment type="caution">
    <text evidence="13">The sequence shown here is derived from an EMBL/GenBank/DDBJ whole genome shotgun (WGS) entry which is preliminary data.</text>
</comment>
<evidence type="ECO:0000256" key="1">
    <source>
        <dbReference type="ARBA" id="ARBA00004141"/>
    </source>
</evidence>
<keyword evidence="6 11" id="KW-0375">Hydrogen ion transport</keyword>
<evidence type="ECO:0000256" key="8">
    <source>
        <dbReference type="ARBA" id="ARBA00023065"/>
    </source>
</evidence>
<evidence type="ECO:0000256" key="6">
    <source>
        <dbReference type="ARBA" id="ARBA00022781"/>
    </source>
</evidence>
<dbReference type="InterPro" id="IPR000568">
    <property type="entry name" value="ATP_synth_F0_asu"/>
</dbReference>
<sequence length="260" mass="28669">MGALVVAEGGAQFVAPGPQSFLYPEILPGVTKPVLQIALAVILVGAFYVIASGRLKLVPGKGQFISEYLYDFVRNGIGREQIAAKDLRPYLPLLLTMFTFILVNNLFGFIPFFQLPTMAHIGFPLGLALLSWVLFMFVGIKRHGFVHYFGKTLFPPDVPKGVLVLFTPIEFVSTFIFRPITLTVRLFATMFAGHIMLLVFIEGGTYFLEQSVIGIKFISPVAYVMAIGLSFLELLIQCLQAYVFTMLTANYIGSALADGH</sequence>
<evidence type="ECO:0000256" key="12">
    <source>
        <dbReference type="RuleBase" id="RU000483"/>
    </source>
</evidence>
<dbReference type="PANTHER" id="PTHR11410:SF0">
    <property type="entry name" value="ATP SYNTHASE SUBUNIT A"/>
    <property type="match status" value="1"/>
</dbReference>
<dbReference type="InterPro" id="IPR045083">
    <property type="entry name" value="ATP_synth_F0_asu_bact/mt"/>
</dbReference>
<evidence type="ECO:0000256" key="3">
    <source>
        <dbReference type="ARBA" id="ARBA00022448"/>
    </source>
</evidence>
<feature type="transmembrane region" description="Helical" evidence="11">
    <location>
        <begin position="33"/>
        <end position="51"/>
    </location>
</feature>
<reference evidence="13 14" key="1">
    <citation type="submission" date="2020-08" db="EMBL/GenBank/DDBJ databases">
        <title>Genomic Encyclopedia of Archaeal and Bacterial Type Strains, Phase II (KMG-II): from individual species to whole genera.</title>
        <authorList>
            <person name="Goeker M."/>
        </authorList>
    </citation>
    <scope>NUCLEOTIDE SEQUENCE [LARGE SCALE GENOMIC DNA]</scope>
    <source>
        <strain evidence="13 14">DSM 43850</strain>
    </source>
</reference>
<evidence type="ECO:0000256" key="10">
    <source>
        <dbReference type="ARBA" id="ARBA00023310"/>
    </source>
</evidence>
<name>A0ABR6BH90_9PSEU</name>
<comment type="function">
    <text evidence="11 12">Key component of the proton channel; it plays a direct role in the translocation of protons across the membrane.</text>
</comment>
<keyword evidence="9 11" id="KW-0472">Membrane</keyword>
<dbReference type="PRINTS" id="PR00123">
    <property type="entry name" value="ATPASEA"/>
</dbReference>
<accession>A0ABR6BH90</accession>
<evidence type="ECO:0000256" key="5">
    <source>
        <dbReference type="ARBA" id="ARBA00022692"/>
    </source>
</evidence>
<dbReference type="Pfam" id="PF00119">
    <property type="entry name" value="ATP-synt_A"/>
    <property type="match status" value="1"/>
</dbReference>
<evidence type="ECO:0000256" key="11">
    <source>
        <dbReference type="HAMAP-Rule" id="MF_01393"/>
    </source>
</evidence>
<evidence type="ECO:0000256" key="9">
    <source>
        <dbReference type="ARBA" id="ARBA00023136"/>
    </source>
</evidence>
<dbReference type="SUPFAM" id="SSF81336">
    <property type="entry name" value="F1F0 ATP synthase subunit A"/>
    <property type="match status" value="1"/>
</dbReference>
<proteinExistence type="inferred from homology"/>
<evidence type="ECO:0000256" key="7">
    <source>
        <dbReference type="ARBA" id="ARBA00022989"/>
    </source>
</evidence>
<comment type="subcellular location">
    <subcellularLocation>
        <location evidence="11 12">Cell membrane</location>
        <topology evidence="11 12">Multi-pass membrane protein</topology>
    </subcellularLocation>
    <subcellularLocation>
        <location evidence="1">Membrane</location>
        <topology evidence="1">Multi-pass membrane protein</topology>
    </subcellularLocation>
</comment>
<keyword evidence="10 11" id="KW-0066">ATP synthesis</keyword>
<keyword evidence="11" id="KW-1003">Cell membrane</keyword>
<feature type="transmembrane region" description="Helical" evidence="11">
    <location>
        <begin position="220"/>
        <end position="243"/>
    </location>
</feature>
<dbReference type="NCBIfam" id="TIGR01131">
    <property type="entry name" value="ATP_synt_6_or_A"/>
    <property type="match status" value="1"/>
</dbReference>
<dbReference type="EMBL" id="JACJID010000002">
    <property type="protein sequence ID" value="MBA8926248.1"/>
    <property type="molecule type" value="Genomic_DNA"/>
</dbReference>
<keyword evidence="7 11" id="KW-1133">Transmembrane helix</keyword>
<dbReference type="Gene3D" id="1.20.120.220">
    <property type="entry name" value="ATP synthase, F0 complex, subunit A"/>
    <property type="match status" value="1"/>
</dbReference>
<gene>
    <name evidence="11" type="primary">atpB</name>
    <name evidence="13" type="ORF">BC739_003447</name>
</gene>
<keyword evidence="8 11" id="KW-0406">Ion transport</keyword>
<keyword evidence="3 11" id="KW-0813">Transport</keyword>
<evidence type="ECO:0000313" key="14">
    <source>
        <dbReference type="Proteomes" id="UP000517916"/>
    </source>
</evidence>
<evidence type="ECO:0000256" key="2">
    <source>
        <dbReference type="ARBA" id="ARBA00006810"/>
    </source>
</evidence>
<dbReference type="PANTHER" id="PTHR11410">
    <property type="entry name" value="ATP SYNTHASE SUBUNIT A"/>
    <property type="match status" value="1"/>
</dbReference>
<feature type="transmembrane region" description="Helical" evidence="11">
    <location>
        <begin position="119"/>
        <end position="140"/>
    </location>
</feature>
<comment type="similarity">
    <text evidence="2 11 12">Belongs to the ATPase A chain family.</text>
</comment>
<keyword evidence="14" id="KW-1185">Reference proteome</keyword>
<dbReference type="HAMAP" id="MF_01393">
    <property type="entry name" value="ATP_synth_a_bact"/>
    <property type="match status" value="1"/>
</dbReference>
<feature type="transmembrane region" description="Helical" evidence="11">
    <location>
        <begin position="186"/>
        <end position="208"/>
    </location>
</feature>
<keyword evidence="4 11" id="KW-0138">CF(0)</keyword>